<dbReference type="InterPro" id="IPR042099">
    <property type="entry name" value="ANL_N_sf"/>
</dbReference>
<organism evidence="7 8">
    <name type="scientific">Paraburkholderia piptadeniae</name>
    <dbReference type="NCBI Taxonomy" id="1701573"/>
    <lineage>
        <taxon>Bacteria</taxon>
        <taxon>Pseudomonadati</taxon>
        <taxon>Pseudomonadota</taxon>
        <taxon>Betaproteobacteria</taxon>
        <taxon>Burkholderiales</taxon>
        <taxon>Burkholderiaceae</taxon>
        <taxon>Paraburkholderia</taxon>
    </lineage>
</organism>
<evidence type="ECO:0000259" key="6">
    <source>
        <dbReference type="Pfam" id="PF13193"/>
    </source>
</evidence>
<dbReference type="EMBL" id="CYGY02000001">
    <property type="protein sequence ID" value="SIT34939.1"/>
    <property type="molecule type" value="Genomic_DNA"/>
</dbReference>
<reference evidence="7" key="1">
    <citation type="submission" date="2016-12" db="EMBL/GenBank/DDBJ databases">
        <authorList>
            <person name="Moulin L."/>
        </authorList>
    </citation>
    <scope>NUCLEOTIDE SEQUENCE [LARGE SCALE GENOMIC DNA]</scope>
    <source>
        <strain evidence="7">STM 7183</strain>
    </source>
</reference>
<dbReference type="PROSITE" id="PS00455">
    <property type="entry name" value="AMP_BINDING"/>
    <property type="match status" value="1"/>
</dbReference>
<dbReference type="FunFam" id="3.30.300.30:FF:000005">
    <property type="entry name" value="Acyl-coenzyme A synthetase ACSM5, mitochondrial"/>
    <property type="match status" value="1"/>
</dbReference>
<evidence type="ECO:0000256" key="4">
    <source>
        <dbReference type="ARBA" id="ARBA00022840"/>
    </source>
</evidence>
<evidence type="ECO:0000313" key="7">
    <source>
        <dbReference type="EMBL" id="SIT34939.1"/>
    </source>
</evidence>
<evidence type="ECO:0000313" key="8">
    <source>
        <dbReference type="Proteomes" id="UP000195569"/>
    </source>
</evidence>
<evidence type="ECO:0000256" key="1">
    <source>
        <dbReference type="ARBA" id="ARBA00006432"/>
    </source>
</evidence>
<name>A0A1N7RIK1_9BURK</name>
<dbReference type="GO" id="GO:0006637">
    <property type="term" value="P:acyl-CoA metabolic process"/>
    <property type="evidence" value="ECO:0007669"/>
    <property type="project" value="TreeGrafter"/>
</dbReference>
<dbReference type="InterPro" id="IPR051087">
    <property type="entry name" value="Mitochondrial_ACSM"/>
</dbReference>
<dbReference type="Gene3D" id="3.40.50.12780">
    <property type="entry name" value="N-terminal domain of ligase-like"/>
    <property type="match status" value="1"/>
</dbReference>
<dbReference type="Gene3D" id="3.30.300.30">
    <property type="match status" value="1"/>
</dbReference>
<dbReference type="GO" id="GO:0006633">
    <property type="term" value="P:fatty acid biosynthetic process"/>
    <property type="evidence" value="ECO:0007669"/>
    <property type="project" value="TreeGrafter"/>
</dbReference>
<dbReference type="GO" id="GO:0016405">
    <property type="term" value="F:CoA-ligase activity"/>
    <property type="evidence" value="ECO:0007669"/>
    <property type="project" value="UniProtKB-ARBA"/>
</dbReference>
<dbReference type="InterPro" id="IPR025110">
    <property type="entry name" value="AMP-bd_C"/>
</dbReference>
<protein>
    <submittedName>
        <fullName evidence="7">Acetyl-CoA synthetase family protein</fullName>
    </submittedName>
</protein>
<comment type="caution">
    <text evidence="7">The sequence shown here is derived from an EMBL/GenBank/DDBJ whole genome shotgun (WGS) entry which is preliminary data.</text>
</comment>
<dbReference type="RefSeq" id="WP_218274490.1">
    <property type="nucleotide sequence ID" value="NZ_CYGY02000001.1"/>
</dbReference>
<dbReference type="Pfam" id="PF00501">
    <property type="entry name" value="AMP-binding"/>
    <property type="match status" value="1"/>
</dbReference>
<gene>
    <name evidence="7" type="ORF">BN2476_10015</name>
</gene>
<feature type="domain" description="AMP-binding enzyme C-terminal" evidence="6">
    <location>
        <begin position="461"/>
        <end position="539"/>
    </location>
</feature>
<comment type="similarity">
    <text evidence="1">Belongs to the ATP-dependent AMP-binding enzyme family.</text>
</comment>
<dbReference type="PANTHER" id="PTHR43605:SF10">
    <property type="entry name" value="ACYL-COA SYNTHETASE MEDIUM CHAIN FAMILY MEMBER 3"/>
    <property type="match status" value="1"/>
</dbReference>
<keyword evidence="8" id="KW-1185">Reference proteome</keyword>
<dbReference type="SUPFAM" id="SSF56801">
    <property type="entry name" value="Acetyl-CoA synthetase-like"/>
    <property type="match status" value="1"/>
</dbReference>
<evidence type="ECO:0000259" key="5">
    <source>
        <dbReference type="Pfam" id="PF00501"/>
    </source>
</evidence>
<evidence type="ECO:0000256" key="2">
    <source>
        <dbReference type="ARBA" id="ARBA00022598"/>
    </source>
</evidence>
<sequence length="553" mass="61271">MIDVALAVEHLSAEINAAMPRIEGNYATVSKQFEWRIPEHFNYAVDVIDVWARNPQLLALIAVDADGRERRYTYADVSAITKGLAAGLQKQGVRKGDRVLIVLPRIAEWQLAMIACIRLGAVVIPCIEMLTQKDLAYRIGHSEARAVITTAANVEKLHPVSDALVRISVDAPEHWLDFWRLAKTDDGTLNTPAIAADDPAIMYYTSGSTGMPKGVLHASRALYAWRVSAWYWHGLRPGDVMWCTADTGWSKAGTAILWAPWSTGCTVFFYNGPFDPSKRLELISRYRISVFCAAATEFRHLVAQDLPSFKAPALRLTVSSGEAVNPDVIVQWEKATGCRLLEAYGQTETIMTVANQVGEERRAGAMGRALPGCTLGVLSAERTRRLAGEVGELALRLPNPQLMLGYYKDRDRTAAGSVEVDGERWWLTGDLGRLDEDGFVYYEGRVDDIISSAGYRIGPFEVESALQEHPGVLECAVVASPDPERGEIVKAYVVLKNGVNASALLVTELQDHVKRTTAPYKYPRRIEFVDDLPKTSTGKLLRRLLRDREFGRP</sequence>
<keyword evidence="3" id="KW-0547">Nucleotide-binding</keyword>
<dbReference type="InterPro" id="IPR045851">
    <property type="entry name" value="AMP-bd_C_sf"/>
</dbReference>
<dbReference type="GO" id="GO:0015645">
    <property type="term" value="F:fatty acid ligase activity"/>
    <property type="evidence" value="ECO:0007669"/>
    <property type="project" value="TreeGrafter"/>
</dbReference>
<evidence type="ECO:0000256" key="3">
    <source>
        <dbReference type="ARBA" id="ARBA00022741"/>
    </source>
</evidence>
<dbReference type="InterPro" id="IPR020845">
    <property type="entry name" value="AMP-binding_CS"/>
</dbReference>
<proteinExistence type="inferred from homology"/>
<accession>A0A1N7RIK1</accession>
<dbReference type="AlphaFoldDB" id="A0A1N7RIK1"/>
<dbReference type="PANTHER" id="PTHR43605">
    <property type="entry name" value="ACYL-COENZYME A SYNTHETASE"/>
    <property type="match status" value="1"/>
</dbReference>
<keyword evidence="4" id="KW-0067">ATP-binding</keyword>
<keyword evidence="2" id="KW-0436">Ligase</keyword>
<dbReference type="GO" id="GO:0005524">
    <property type="term" value="F:ATP binding"/>
    <property type="evidence" value="ECO:0007669"/>
    <property type="project" value="UniProtKB-KW"/>
</dbReference>
<dbReference type="InterPro" id="IPR000873">
    <property type="entry name" value="AMP-dep_synth/lig_dom"/>
</dbReference>
<feature type="domain" description="AMP-dependent synthetase/ligase" evidence="5">
    <location>
        <begin position="52"/>
        <end position="407"/>
    </location>
</feature>
<dbReference type="GO" id="GO:0004321">
    <property type="term" value="F:fatty-acyl-CoA synthase activity"/>
    <property type="evidence" value="ECO:0007669"/>
    <property type="project" value="TreeGrafter"/>
</dbReference>
<dbReference type="Pfam" id="PF13193">
    <property type="entry name" value="AMP-binding_C"/>
    <property type="match status" value="1"/>
</dbReference>
<dbReference type="Proteomes" id="UP000195569">
    <property type="component" value="Unassembled WGS sequence"/>
</dbReference>